<dbReference type="PIRSF" id="PIRSF006336">
    <property type="entry name" value="B-gal"/>
    <property type="match status" value="1"/>
</dbReference>
<dbReference type="Gene3D" id="3.20.20.80">
    <property type="entry name" value="Glycosidases"/>
    <property type="match status" value="1"/>
</dbReference>
<dbReference type="PRINTS" id="PR00742">
    <property type="entry name" value="GLHYDRLASE35"/>
</dbReference>
<keyword evidence="13" id="KW-1185">Reference proteome</keyword>
<sequence length="595" mass="65458">MLAAAAFAPLVSSAQPRSFTVQNGQFTLDGKPFRIISGEIHYARVPRAYWRDRLKMAKAMGLNTITTYVFWNEQEPERGVFDFTGNRDVAEFVREAQQEGLYVILRPGPYACAEWEFGGFPAWLLKDHNMVVRSSYPGFISAASEYMKKLGEQVAPLQIGNGGPIIAVQVENEYGSFGDDHAYMEQIHKMIVDAGFTKAQLYTADGADMLAKGTLPELPAAINFGPGDAQRSYPLLKKFRPQGPFMTGEYWDGWFDHWGSKHAVTNMKQQVADLDWMLKQGYSVSIYMFEGGTSFGWMNGANSNGKDYQPDVTSYDYDAALDESGHPTPKYFAFRDVISKDTGVTPPPVPAAPVAVAIAPFKFAQSVSLWKTLPAPTHSEQPLTMEDMGQAYGYILYRTKLQQPVSGELALHTLHDYARVYVGGKYIGSVDRRLNQTGLQVDAPAGSQLDILVENTGRVNYTTVIRGERVGILGGVTAAGKPVTGWENYPLPMTATASLPFTDEPCTGPCFYRAAFNVSKTADTHLDTSAWTKGEVWINGRALGRVWNIGPQKTLYLPGPWLKSGANEVVVFDLDGGAGRTMQGLDKPVLDAPVK</sequence>
<dbReference type="InterPro" id="IPR017853">
    <property type="entry name" value="GH"/>
</dbReference>
<evidence type="ECO:0000256" key="6">
    <source>
        <dbReference type="PIRSR" id="PIRSR006336-1"/>
    </source>
</evidence>
<dbReference type="PANTHER" id="PTHR23421">
    <property type="entry name" value="BETA-GALACTOSIDASE RELATED"/>
    <property type="match status" value="1"/>
</dbReference>
<dbReference type="Pfam" id="PF21467">
    <property type="entry name" value="BetaGal_gal-bd"/>
    <property type="match status" value="1"/>
</dbReference>
<evidence type="ECO:0000259" key="11">
    <source>
        <dbReference type="Pfam" id="PF21467"/>
    </source>
</evidence>
<dbReference type="PROSITE" id="PS01182">
    <property type="entry name" value="GLYCOSYL_HYDROL_F35"/>
    <property type="match status" value="1"/>
</dbReference>
<dbReference type="InterPro" id="IPR008979">
    <property type="entry name" value="Galactose-bd-like_sf"/>
</dbReference>
<evidence type="ECO:0000256" key="2">
    <source>
        <dbReference type="ARBA" id="ARBA00022729"/>
    </source>
</evidence>
<dbReference type="Pfam" id="PF01301">
    <property type="entry name" value="Glyco_hydro_35"/>
    <property type="match status" value="1"/>
</dbReference>
<proteinExistence type="inferred from homology"/>
<dbReference type="InterPro" id="IPR031330">
    <property type="entry name" value="Gly_Hdrlase_35_cat"/>
</dbReference>
<dbReference type="GO" id="GO:0005975">
    <property type="term" value="P:carbohydrate metabolic process"/>
    <property type="evidence" value="ECO:0007669"/>
    <property type="project" value="InterPro"/>
</dbReference>
<dbReference type="Pfam" id="PF21317">
    <property type="entry name" value="BetaGal_ABD_1"/>
    <property type="match status" value="1"/>
</dbReference>
<evidence type="ECO:0000313" key="12">
    <source>
        <dbReference type="EMBL" id="TCK71907.1"/>
    </source>
</evidence>
<evidence type="ECO:0000259" key="10">
    <source>
        <dbReference type="Pfam" id="PF21317"/>
    </source>
</evidence>
<protein>
    <recommendedName>
        <fullName evidence="7">Beta-galactosidase</fullName>
        <ecNumber evidence="7">3.2.1.23</ecNumber>
    </recommendedName>
</protein>
<evidence type="ECO:0000259" key="9">
    <source>
        <dbReference type="Pfam" id="PF01301"/>
    </source>
</evidence>
<dbReference type="InterPro" id="IPR048912">
    <property type="entry name" value="BetaGal1-like_ABD1"/>
</dbReference>
<evidence type="ECO:0000256" key="8">
    <source>
        <dbReference type="RuleBase" id="RU003679"/>
    </source>
</evidence>
<dbReference type="GO" id="GO:0004565">
    <property type="term" value="F:beta-galactosidase activity"/>
    <property type="evidence" value="ECO:0007669"/>
    <property type="project" value="UniProtKB-EC"/>
</dbReference>
<dbReference type="SUPFAM" id="SSF51445">
    <property type="entry name" value="(Trans)glycosidases"/>
    <property type="match status" value="1"/>
</dbReference>
<dbReference type="InterPro" id="IPR001944">
    <property type="entry name" value="Glycoside_Hdrlase_35"/>
</dbReference>
<evidence type="ECO:0000256" key="7">
    <source>
        <dbReference type="RuleBase" id="RU000675"/>
    </source>
</evidence>
<keyword evidence="2" id="KW-0732">Signal</keyword>
<dbReference type="InterPro" id="IPR048913">
    <property type="entry name" value="BetaGal_gal-bd"/>
</dbReference>
<dbReference type="EC" id="3.2.1.23" evidence="7"/>
<reference evidence="12 13" key="1">
    <citation type="submission" date="2019-03" db="EMBL/GenBank/DDBJ databases">
        <title>Genomic Encyclopedia of Type Strains, Phase IV (KMG-IV): sequencing the most valuable type-strain genomes for metagenomic binning, comparative biology and taxonomic classification.</title>
        <authorList>
            <person name="Goeker M."/>
        </authorList>
    </citation>
    <scope>NUCLEOTIDE SEQUENCE [LARGE SCALE GENOMIC DNA]</scope>
    <source>
        <strain evidence="12 13">DSM 103428</strain>
    </source>
</reference>
<dbReference type="InterPro" id="IPR026283">
    <property type="entry name" value="B-gal_1-like"/>
</dbReference>
<feature type="domain" description="Beta-galactosidase galactose-binding" evidence="11">
    <location>
        <begin position="509"/>
        <end position="567"/>
    </location>
</feature>
<name>A0A4R1L487_9BACT</name>
<dbReference type="EMBL" id="SMGK01000004">
    <property type="protein sequence ID" value="TCK71907.1"/>
    <property type="molecule type" value="Genomic_DNA"/>
</dbReference>
<dbReference type="FunFam" id="3.20.20.80:FF:000017">
    <property type="entry name" value="Beta-galactosidase"/>
    <property type="match status" value="1"/>
</dbReference>
<comment type="caution">
    <text evidence="12">The sequence shown here is derived from an EMBL/GenBank/DDBJ whole genome shotgun (WGS) entry which is preliminary data.</text>
</comment>
<feature type="domain" description="Glycoside hydrolase 35 catalytic" evidence="9">
    <location>
        <begin position="25"/>
        <end position="339"/>
    </location>
</feature>
<feature type="domain" description="Beta-galactosidase 1-like first all-beta" evidence="10">
    <location>
        <begin position="382"/>
        <end position="492"/>
    </location>
</feature>
<evidence type="ECO:0000256" key="3">
    <source>
        <dbReference type="ARBA" id="ARBA00022801"/>
    </source>
</evidence>
<evidence type="ECO:0000313" key="13">
    <source>
        <dbReference type="Proteomes" id="UP000295210"/>
    </source>
</evidence>
<feature type="active site" description="Proton donor" evidence="6">
    <location>
        <position position="173"/>
    </location>
</feature>
<dbReference type="SUPFAM" id="SSF49785">
    <property type="entry name" value="Galactose-binding domain-like"/>
    <property type="match status" value="1"/>
</dbReference>
<dbReference type="InterPro" id="IPR019801">
    <property type="entry name" value="Glyco_hydro_35_CS"/>
</dbReference>
<accession>A0A4R1L487</accession>
<dbReference type="Proteomes" id="UP000295210">
    <property type="component" value="Unassembled WGS sequence"/>
</dbReference>
<comment type="similarity">
    <text evidence="1 8">Belongs to the glycosyl hydrolase 35 family.</text>
</comment>
<organism evidence="12 13">
    <name type="scientific">Acidipila rosea</name>
    <dbReference type="NCBI Taxonomy" id="768535"/>
    <lineage>
        <taxon>Bacteria</taxon>
        <taxon>Pseudomonadati</taxon>
        <taxon>Acidobacteriota</taxon>
        <taxon>Terriglobia</taxon>
        <taxon>Terriglobales</taxon>
        <taxon>Acidobacteriaceae</taxon>
        <taxon>Acidipila</taxon>
    </lineage>
</organism>
<gene>
    <name evidence="12" type="ORF">C7378_2529</name>
</gene>
<keyword evidence="5 7" id="KW-0326">Glycosidase</keyword>
<evidence type="ECO:0000256" key="1">
    <source>
        <dbReference type="ARBA" id="ARBA00009809"/>
    </source>
</evidence>
<comment type="catalytic activity">
    <reaction evidence="7">
        <text>Hydrolysis of terminal non-reducing beta-D-galactose residues in beta-D-galactosides.</text>
        <dbReference type="EC" id="3.2.1.23"/>
    </reaction>
</comment>
<keyword evidence="4" id="KW-0325">Glycoprotein</keyword>
<dbReference type="AlphaFoldDB" id="A0A4R1L487"/>
<dbReference type="Gene3D" id="2.60.120.260">
    <property type="entry name" value="Galactose-binding domain-like"/>
    <property type="match status" value="2"/>
</dbReference>
<keyword evidence="3 7" id="KW-0378">Hydrolase</keyword>
<feature type="active site" description="Nucleophile" evidence="6">
    <location>
        <position position="249"/>
    </location>
</feature>
<evidence type="ECO:0000256" key="4">
    <source>
        <dbReference type="ARBA" id="ARBA00023180"/>
    </source>
</evidence>
<evidence type="ECO:0000256" key="5">
    <source>
        <dbReference type="ARBA" id="ARBA00023295"/>
    </source>
</evidence>